<dbReference type="Pfam" id="PF07167">
    <property type="entry name" value="PhaC_N"/>
    <property type="match status" value="1"/>
</dbReference>
<dbReference type="InterPro" id="IPR051321">
    <property type="entry name" value="PHA/PHB_synthase"/>
</dbReference>
<dbReference type="Gene3D" id="3.40.50.1820">
    <property type="entry name" value="alpha/beta hydrolase"/>
    <property type="match status" value="1"/>
</dbReference>
<feature type="domain" description="Poly-beta-hydroxybutyrate polymerase N-terminal" evidence="4">
    <location>
        <begin position="4"/>
        <end position="40"/>
    </location>
</feature>
<evidence type="ECO:0000256" key="1">
    <source>
        <dbReference type="ARBA" id="ARBA00022679"/>
    </source>
</evidence>
<dbReference type="InterPro" id="IPR029058">
    <property type="entry name" value="AB_hydrolase_fold"/>
</dbReference>
<dbReference type="EC" id="2.3.1.-" evidence="5"/>
<dbReference type="GO" id="GO:0016746">
    <property type="term" value="F:acyltransferase activity"/>
    <property type="evidence" value="ECO:0007669"/>
    <property type="project" value="UniProtKB-KW"/>
</dbReference>
<proteinExistence type="predicted"/>
<dbReference type="GO" id="GO:0042619">
    <property type="term" value="P:poly-hydroxybutyrate biosynthetic process"/>
    <property type="evidence" value="ECO:0007669"/>
    <property type="project" value="InterPro"/>
</dbReference>
<evidence type="ECO:0000313" key="6">
    <source>
        <dbReference type="Proteomes" id="UP000007100"/>
    </source>
</evidence>
<reference evidence="5 6" key="1">
    <citation type="submission" date="2010-12" db="EMBL/GenBank/DDBJ databases">
        <title>Whole genome sequence of Acidiphilium multivorum AIU301.</title>
        <authorList>
            <person name="Narita-Yamada S."/>
            <person name="Nakamura S."/>
            <person name="Ito N."/>
            <person name="Takarada H."/>
            <person name="Katano Y."/>
            <person name="Nakazawa H."/>
            <person name="Hosoyama A."/>
            <person name="Yamada R."/>
            <person name="Fujita N."/>
        </authorList>
    </citation>
    <scope>NUCLEOTIDE SEQUENCE [LARGE SCALE GENOMIC DNA]</scope>
    <source>
        <strain evidence="6">DSM 11245 / JCM 8867 / AIU301</strain>
    </source>
</reference>
<name>F0IZT6_ACIMA</name>
<organism evidence="5 6">
    <name type="scientific">Acidiphilium multivorum (strain DSM 11245 / JCM 8867 / NBRC 100883 / AIU 301)</name>
    <dbReference type="NCBI Taxonomy" id="926570"/>
    <lineage>
        <taxon>Bacteria</taxon>
        <taxon>Pseudomonadati</taxon>
        <taxon>Pseudomonadota</taxon>
        <taxon>Alphaproteobacteria</taxon>
        <taxon>Acetobacterales</taxon>
        <taxon>Acidocellaceae</taxon>
        <taxon>Acidiphilium</taxon>
    </lineage>
</organism>
<dbReference type="HOGENOM" id="CLU_017387_2_1_5"/>
<dbReference type="KEGG" id="amv:ACMV_19490"/>
<dbReference type="InterPro" id="IPR010941">
    <property type="entry name" value="PhaC_N"/>
</dbReference>
<dbReference type="PANTHER" id="PTHR36837">
    <property type="entry name" value="POLY(3-HYDROXYALKANOATE) POLYMERASE SUBUNIT PHAC"/>
    <property type="match status" value="1"/>
</dbReference>
<dbReference type="Proteomes" id="UP000007100">
    <property type="component" value="Chromosome"/>
</dbReference>
<dbReference type="PANTHER" id="PTHR36837:SF5">
    <property type="entry name" value="POLY-3-HYDROXYBUTYRATE SYNTHASE"/>
    <property type="match status" value="1"/>
</dbReference>
<accession>F0IZT6</accession>
<sequence>MPGFATFDRLSRAMFARISQGVSPLAVADAWTDWALHLELALGKQEALAMRAATFLLRLGFWLPRAAIGEPENPPLRPPEGDRRFADEGWSAYPFNAIVQGFLVADDWWREATRQVPGLVRRHEAEVAFMARQILDIAAPTNIPWLNPEIIRRTLQEGGFNLLRGWSNWIEDAERLLAGQGPYGAEAFPVGEVVATTAGKVVYRNELMELIQYAPATAKVTAEPVLIVPAWIMKYYILDLTPETSLVRYLVTNGHTVFIISWINPDRHDRNVGLDDYRRHGVMAALDAVSRIVPDRAIHACGYCLGGTILAIAAATMARDHDDRLASLTLLAAQTDFADAGDLMLFLDERQFLLLEDLMWDQGYLDTRQMAGAFQALRSNELVWSRLIRNYMLGERDRMTPLSAWNSDQTRMPARMHSEYLRGLFLENRLSAGRFAVEGRVIALRDIRVPLFAVATTRDHIAPWRSVYKIALFADTDITFVLASGGHNVGVVNPPNQSIGTFQILTRRHGERYVDPDTWATLAPERQGSWWPAWRDWIGGVGTGCAADPPPMAAPSRGLPVLGDAPGAYVHER</sequence>
<dbReference type="Pfam" id="PF12551">
    <property type="entry name" value="PHBC_N"/>
    <property type="match status" value="1"/>
</dbReference>
<evidence type="ECO:0000259" key="4">
    <source>
        <dbReference type="Pfam" id="PF12551"/>
    </source>
</evidence>
<dbReference type="InterPro" id="IPR022211">
    <property type="entry name" value="PHBC_N"/>
</dbReference>
<keyword evidence="1 5" id="KW-0808">Transferase</keyword>
<evidence type="ECO:0000259" key="3">
    <source>
        <dbReference type="Pfam" id="PF07167"/>
    </source>
</evidence>
<evidence type="ECO:0000313" key="5">
    <source>
        <dbReference type="EMBL" id="BAJ81296.1"/>
    </source>
</evidence>
<feature type="domain" description="Poly-beta-hydroxybutyrate polymerase N-terminal" evidence="3">
    <location>
        <begin position="82"/>
        <end position="250"/>
    </location>
</feature>
<protein>
    <submittedName>
        <fullName evidence="5">Poly(3-hydroxyalkanoate) polymerase</fullName>
        <ecNumber evidence="5">2.3.1.-</ecNumber>
    </submittedName>
</protein>
<dbReference type="AlphaFoldDB" id="F0IZT6"/>
<dbReference type="SUPFAM" id="SSF53474">
    <property type="entry name" value="alpha/beta-Hydrolases"/>
    <property type="match status" value="1"/>
</dbReference>
<gene>
    <name evidence="5" type="ordered locus">ACMV_19490</name>
</gene>
<dbReference type="RefSeq" id="WP_013640312.1">
    <property type="nucleotide sequence ID" value="NZ_BANA01000162.1"/>
</dbReference>
<keyword evidence="2 5" id="KW-0012">Acyltransferase</keyword>
<keyword evidence="6" id="KW-1185">Reference proteome</keyword>
<dbReference type="EMBL" id="AP012035">
    <property type="protein sequence ID" value="BAJ81296.1"/>
    <property type="molecule type" value="Genomic_DNA"/>
</dbReference>
<evidence type="ECO:0000256" key="2">
    <source>
        <dbReference type="ARBA" id="ARBA00023315"/>
    </source>
</evidence>